<dbReference type="EMBL" id="BRXW01000233">
    <property type="protein sequence ID" value="GMI15534.1"/>
    <property type="molecule type" value="Genomic_DNA"/>
</dbReference>
<dbReference type="Proteomes" id="UP001165122">
    <property type="component" value="Unassembled WGS sequence"/>
</dbReference>
<keyword evidence="3" id="KW-1185">Reference proteome</keyword>
<sequence>MTVTFFNTPGQEGYGRISACLIGVTLFVQIILSYAQNGKKCSLFLKDATCILIGFKPALDAYRVGSGAEQEEHQITTPMLEMSICKTIEVVFEAVPATIVQIYALLLAEEQKFDSIISVLVSASTIAFTSSMLSYDWDTAPKNRKETPAFYGFIPDKALDRAMCFISMMALTFAHVLLQIFSCALLAITNTSWLIYFVLADFGSYFLWKIARNYFHYWANVDGILRYTISIISRVGVKIMVDYTLMIQLRHPWEYGGFPFLCSILISIAASFVSAYLYLNHNDDSDDEEDDTKLDEGRLRVVLGSLYLFWLISAISLVATMKRKYLRTFFSIEKGKEYSRKYFLSLQGDQEDKRHVIFFDNPDVYRKWGEELIKPWTLKNWIRWEEKKPAWFTVKWVEHVPNHYIPYDFRVKYKKTQGRVDDPVVEQRRRSSIQQIKSLLGVEEER</sequence>
<reference evidence="3" key="1">
    <citation type="journal article" date="2023" name="Commun. Biol.">
        <title>Genome analysis of Parmales, the sister group of diatoms, reveals the evolutionary specialization of diatoms from phago-mixotrophs to photoautotrophs.</title>
        <authorList>
            <person name="Ban H."/>
            <person name="Sato S."/>
            <person name="Yoshikawa S."/>
            <person name="Yamada K."/>
            <person name="Nakamura Y."/>
            <person name="Ichinomiya M."/>
            <person name="Sato N."/>
            <person name="Blanc-Mathieu R."/>
            <person name="Endo H."/>
            <person name="Kuwata A."/>
            <person name="Ogata H."/>
        </authorList>
    </citation>
    <scope>NUCLEOTIDE SEQUENCE [LARGE SCALE GENOMIC DNA]</scope>
    <source>
        <strain evidence="3">NIES 3700</strain>
    </source>
</reference>
<accession>A0A9W7FMR3</accession>
<gene>
    <name evidence="2" type="ORF">TrLO_g1345</name>
</gene>
<keyword evidence="1" id="KW-0812">Transmembrane</keyword>
<feature type="transmembrane region" description="Helical" evidence="1">
    <location>
        <begin position="217"/>
        <end position="237"/>
    </location>
</feature>
<feature type="transmembrane region" description="Helical" evidence="1">
    <location>
        <begin position="165"/>
        <end position="186"/>
    </location>
</feature>
<evidence type="ECO:0000256" key="1">
    <source>
        <dbReference type="SAM" id="Phobius"/>
    </source>
</evidence>
<feature type="transmembrane region" description="Helical" evidence="1">
    <location>
        <begin position="14"/>
        <end position="35"/>
    </location>
</feature>
<feature type="transmembrane region" description="Helical" evidence="1">
    <location>
        <begin position="258"/>
        <end position="279"/>
    </location>
</feature>
<organism evidence="2 3">
    <name type="scientific">Triparma laevis f. longispina</name>
    <dbReference type="NCBI Taxonomy" id="1714387"/>
    <lineage>
        <taxon>Eukaryota</taxon>
        <taxon>Sar</taxon>
        <taxon>Stramenopiles</taxon>
        <taxon>Ochrophyta</taxon>
        <taxon>Bolidophyceae</taxon>
        <taxon>Parmales</taxon>
        <taxon>Triparmaceae</taxon>
        <taxon>Triparma</taxon>
    </lineage>
</organism>
<comment type="caution">
    <text evidence="2">The sequence shown here is derived from an EMBL/GenBank/DDBJ whole genome shotgun (WGS) entry which is preliminary data.</text>
</comment>
<keyword evidence="1" id="KW-1133">Transmembrane helix</keyword>
<name>A0A9W7FMR3_9STRA</name>
<protein>
    <submittedName>
        <fullName evidence="2">Uncharacterized protein</fullName>
    </submittedName>
</protein>
<feature type="transmembrane region" description="Helical" evidence="1">
    <location>
        <begin position="116"/>
        <end position="135"/>
    </location>
</feature>
<keyword evidence="1" id="KW-0472">Membrane</keyword>
<dbReference type="AlphaFoldDB" id="A0A9W7FMR3"/>
<evidence type="ECO:0000313" key="3">
    <source>
        <dbReference type="Proteomes" id="UP001165122"/>
    </source>
</evidence>
<feature type="transmembrane region" description="Helical" evidence="1">
    <location>
        <begin position="299"/>
        <end position="319"/>
    </location>
</feature>
<evidence type="ECO:0000313" key="2">
    <source>
        <dbReference type="EMBL" id="GMI15534.1"/>
    </source>
</evidence>
<proteinExistence type="predicted"/>